<dbReference type="Gene3D" id="3.40.50.300">
    <property type="entry name" value="P-loop containing nucleotide triphosphate hydrolases"/>
    <property type="match status" value="1"/>
</dbReference>
<keyword evidence="2" id="KW-1185">Reference proteome</keyword>
<dbReference type="EMBL" id="JAPCWZ010000003">
    <property type="protein sequence ID" value="KAK8873480.1"/>
    <property type="molecule type" value="Genomic_DNA"/>
</dbReference>
<organism evidence="1 2">
    <name type="scientific">Apiospora arundinis</name>
    <dbReference type="NCBI Taxonomy" id="335852"/>
    <lineage>
        <taxon>Eukaryota</taxon>
        <taxon>Fungi</taxon>
        <taxon>Dikarya</taxon>
        <taxon>Ascomycota</taxon>
        <taxon>Pezizomycotina</taxon>
        <taxon>Sordariomycetes</taxon>
        <taxon>Xylariomycetidae</taxon>
        <taxon>Amphisphaeriales</taxon>
        <taxon>Apiosporaceae</taxon>
        <taxon>Apiospora</taxon>
    </lineage>
</organism>
<sequence>MSEVADMRVLERVRPLLQRTNEDIGSVVLMTCGIAGSGKTTLAKAVLSDLPQFTRLSNDEIINEKHGLYGVDYPADDALYQQYMQEADTIFQERFRSLLDEGRDVVLDRSLYAKEDRDKLKQIVGEYGGRWVLVFFKALDKEGLWARIRHRSAQPKGANSALDISRGTFEMYCDGFEDPQGEGEIVVEI</sequence>
<dbReference type="SUPFAM" id="SSF52540">
    <property type="entry name" value="P-loop containing nucleoside triphosphate hydrolases"/>
    <property type="match status" value="1"/>
</dbReference>
<gene>
    <name evidence="1" type="ORF">PGQ11_003994</name>
</gene>
<evidence type="ECO:0000313" key="2">
    <source>
        <dbReference type="Proteomes" id="UP001390339"/>
    </source>
</evidence>
<dbReference type="Pfam" id="PF13671">
    <property type="entry name" value="AAA_33"/>
    <property type="match status" value="1"/>
</dbReference>
<dbReference type="Proteomes" id="UP001390339">
    <property type="component" value="Unassembled WGS sequence"/>
</dbReference>
<evidence type="ECO:0000313" key="1">
    <source>
        <dbReference type="EMBL" id="KAK8873480.1"/>
    </source>
</evidence>
<name>A0ABR2J760_9PEZI</name>
<comment type="caution">
    <text evidence="1">The sequence shown here is derived from an EMBL/GenBank/DDBJ whole genome shotgun (WGS) entry which is preliminary data.</text>
</comment>
<dbReference type="InterPro" id="IPR027417">
    <property type="entry name" value="P-loop_NTPase"/>
</dbReference>
<reference evidence="1 2" key="1">
    <citation type="journal article" date="2024" name="IMA Fungus">
        <title>Apiospora arundinis, a panoply of carbohydrate-active enzymes and secondary metabolites.</title>
        <authorList>
            <person name="Sorensen T."/>
            <person name="Petersen C."/>
            <person name="Muurmann A.T."/>
            <person name="Christiansen J.V."/>
            <person name="Brundto M.L."/>
            <person name="Overgaard C.K."/>
            <person name="Boysen A.T."/>
            <person name="Wollenberg R.D."/>
            <person name="Larsen T.O."/>
            <person name="Sorensen J.L."/>
            <person name="Nielsen K.L."/>
            <person name="Sondergaard T.E."/>
        </authorList>
    </citation>
    <scope>NUCLEOTIDE SEQUENCE [LARGE SCALE GENOMIC DNA]</scope>
    <source>
        <strain evidence="1 2">AAU 773</strain>
    </source>
</reference>
<protein>
    <submittedName>
        <fullName evidence="1">ATP/GTP-binding protein</fullName>
    </submittedName>
</protein>
<accession>A0ABR2J760</accession>
<proteinExistence type="predicted"/>